<keyword evidence="5" id="KW-0143">Chaperone</keyword>
<keyword evidence="6" id="KW-0969">Cilium</keyword>
<proteinExistence type="inferred from homology"/>
<dbReference type="EMBL" id="VLKH01000008">
    <property type="protein sequence ID" value="TWH78709.1"/>
    <property type="molecule type" value="Genomic_DNA"/>
</dbReference>
<evidence type="ECO:0000256" key="3">
    <source>
        <dbReference type="ARBA" id="ARBA00022490"/>
    </source>
</evidence>
<evidence type="ECO:0000313" key="6">
    <source>
        <dbReference type="EMBL" id="TWH78709.1"/>
    </source>
</evidence>
<sequence length="125" mass="14620">MISAFEQYKKTSVNTMTRGELLVLLYDEAIKKMNMSKILMENNDFENASINLEKCRKIFNHLIVTLDDNYAISKDLREMYMFFNKELILASSMKSIKNIDNILPLVKDLRNTWEEADKISKSAKN</sequence>
<evidence type="ECO:0000256" key="1">
    <source>
        <dbReference type="ARBA" id="ARBA00004514"/>
    </source>
</evidence>
<evidence type="ECO:0000256" key="5">
    <source>
        <dbReference type="ARBA" id="ARBA00023186"/>
    </source>
</evidence>
<reference evidence="6 7" key="1">
    <citation type="submission" date="2019-07" db="EMBL/GenBank/DDBJ databases">
        <title>Genomic Encyclopedia of Type Strains, Phase I: the one thousand microbial genomes (KMG-I) project.</title>
        <authorList>
            <person name="Kyrpides N."/>
        </authorList>
    </citation>
    <scope>NUCLEOTIDE SEQUENCE [LARGE SCALE GENOMIC DNA]</scope>
    <source>
        <strain evidence="6 7">DSM 13558</strain>
    </source>
</reference>
<protein>
    <submittedName>
        <fullName evidence="6">Flagellar protein FliS</fullName>
    </submittedName>
</protein>
<dbReference type="PANTHER" id="PTHR34773:SF1">
    <property type="entry name" value="FLAGELLAR SECRETION CHAPERONE FLIS"/>
    <property type="match status" value="1"/>
</dbReference>
<keyword evidence="7" id="KW-1185">Reference proteome</keyword>
<keyword evidence="3" id="KW-0963">Cytoplasm</keyword>
<dbReference type="GO" id="GO:0071973">
    <property type="term" value="P:bacterial-type flagellum-dependent cell motility"/>
    <property type="evidence" value="ECO:0007669"/>
    <property type="project" value="TreeGrafter"/>
</dbReference>
<comment type="subcellular location">
    <subcellularLocation>
        <location evidence="1">Cytoplasm</location>
        <location evidence="1">Cytosol</location>
    </subcellularLocation>
</comment>
<dbReference type="PANTHER" id="PTHR34773">
    <property type="entry name" value="FLAGELLAR SECRETION CHAPERONE FLIS"/>
    <property type="match status" value="1"/>
</dbReference>
<dbReference type="GO" id="GO:0044780">
    <property type="term" value="P:bacterial-type flagellum assembly"/>
    <property type="evidence" value="ECO:0007669"/>
    <property type="project" value="InterPro"/>
</dbReference>
<keyword evidence="6" id="KW-0966">Cell projection</keyword>
<dbReference type="OrthoDB" id="1524959at2"/>
<dbReference type="InterPro" id="IPR003713">
    <property type="entry name" value="FliS"/>
</dbReference>
<keyword evidence="6" id="KW-0282">Flagellum</keyword>
<evidence type="ECO:0000313" key="7">
    <source>
        <dbReference type="Proteomes" id="UP000315343"/>
    </source>
</evidence>
<organism evidence="6 7">
    <name type="scientific">Sedimentibacter saalensis</name>
    <dbReference type="NCBI Taxonomy" id="130788"/>
    <lineage>
        <taxon>Bacteria</taxon>
        <taxon>Bacillati</taxon>
        <taxon>Bacillota</taxon>
        <taxon>Tissierellia</taxon>
        <taxon>Sedimentibacter</taxon>
    </lineage>
</organism>
<dbReference type="RefSeq" id="WP_019229699.1">
    <property type="nucleotide sequence ID" value="NZ_DAMBUX010000002.1"/>
</dbReference>
<accession>A0A562J688</accession>
<dbReference type="InterPro" id="IPR036584">
    <property type="entry name" value="FliS_sf"/>
</dbReference>
<gene>
    <name evidence="6" type="ORF">LY60_02737</name>
</gene>
<comment type="similarity">
    <text evidence="2">Belongs to the FliS family.</text>
</comment>
<dbReference type="PIRSF" id="PIRSF039090">
    <property type="entry name" value="Flis"/>
    <property type="match status" value="1"/>
</dbReference>
<dbReference type="GO" id="GO:0005829">
    <property type="term" value="C:cytosol"/>
    <property type="evidence" value="ECO:0007669"/>
    <property type="project" value="UniProtKB-SubCell"/>
</dbReference>
<name>A0A562J688_9FIRM</name>
<dbReference type="SUPFAM" id="SSF101116">
    <property type="entry name" value="Flagellar export chaperone FliS"/>
    <property type="match status" value="1"/>
</dbReference>
<dbReference type="CDD" id="cd16098">
    <property type="entry name" value="FliS"/>
    <property type="match status" value="1"/>
</dbReference>
<dbReference type="NCBIfam" id="TIGR00208">
    <property type="entry name" value="fliS"/>
    <property type="match status" value="1"/>
</dbReference>
<dbReference type="Proteomes" id="UP000315343">
    <property type="component" value="Unassembled WGS sequence"/>
</dbReference>
<dbReference type="AlphaFoldDB" id="A0A562J688"/>
<dbReference type="Pfam" id="PF02561">
    <property type="entry name" value="FliS"/>
    <property type="match status" value="1"/>
</dbReference>
<evidence type="ECO:0000256" key="4">
    <source>
        <dbReference type="ARBA" id="ARBA00022795"/>
    </source>
</evidence>
<comment type="caution">
    <text evidence="6">The sequence shown here is derived from an EMBL/GenBank/DDBJ whole genome shotgun (WGS) entry which is preliminary data.</text>
</comment>
<keyword evidence="4" id="KW-1005">Bacterial flagellum biogenesis</keyword>
<dbReference type="Gene3D" id="1.20.120.340">
    <property type="entry name" value="Flagellar protein FliS"/>
    <property type="match status" value="1"/>
</dbReference>
<evidence type="ECO:0000256" key="2">
    <source>
        <dbReference type="ARBA" id="ARBA00008787"/>
    </source>
</evidence>